<dbReference type="EMBL" id="JADION010000036">
    <property type="protein sequence ID" value="MBF4102880.1"/>
    <property type="molecule type" value="Genomic_DNA"/>
</dbReference>
<dbReference type="GO" id="GO:0006508">
    <property type="term" value="P:proteolysis"/>
    <property type="evidence" value="ECO:0007669"/>
    <property type="project" value="InterPro"/>
</dbReference>
<accession>A0A930UT85</accession>
<gene>
    <name evidence="1" type="ORF">INT80_11310</name>
</gene>
<dbReference type="AlphaFoldDB" id="A0A930UT85"/>
<comment type="caution">
    <text evidence="1">The sequence shown here is derived from an EMBL/GenBank/DDBJ whole genome shotgun (WGS) entry which is preliminary data.</text>
</comment>
<dbReference type="InterPro" id="IPR036852">
    <property type="entry name" value="Peptidase_S8/S53_dom_sf"/>
</dbReference>
<dbReference type="GO" id="GO:0004252">
    <property type="term" value="F:serine-type endopeptidase activity"/>
    <property type="evidence" value="ECO:0007669"/>
    <property type="project" value="InterPro"/>
</dbReference>
<organism evidence="1">
    <name type="scientific">Gallibacterium anatis</name>
    <dbReference type="NCBI Taxonomy" id="750"/>
    <lineage>
        <taxon>Bacteria</taxon>
        <taxon>Pseudomonadati</taxon>
        <taxon>Pseudomonadota</taxon>
        <taxon>Gammaproteobacteria</taxon>
        <taxon>Pasteurellales</taxon>
        <taxon>Pasteurellaceae</taxon>
        <taxon>Gallibacterium</taxon>
    </lineage>
</organism>
<sequence>MKDYDVVNHSWGSKERILLSSSKMKKRSDYCINGYRILSCGTNTRAQNGLGTVIVNSAGNERMQGGNANYST</sequence>
<proteinExistence type="predicted"/>
<reference evidence="1" key="1">
    <citation type="submission" date="2020-11" db="EMBL/GenBank/DDBJ databases">
        <title>Gallibacterium anatis 1637, full genome, WGS.</title>
        <authorList>
            <person name="Laishevtcev A.I."/>
            <person name="Yakimova E.A."/>
            <person name="Petkovich D."/>
            <person name="Stepanova T.V."/>
            <person name="Kalendr R.S."/>
            <person name="Rubalsky E.O."/>
            <person name="Zulkarneev E.R."/>
            <person name="Aleshkin A.V."/>
        </authorList>
    </citation>
    <scope>NUCLEOTIDE SEQUENCE</scope>
    <source>
        <strain evidence="1">1637</strain>
    </source>
</reference>
<dbReference type="Gene3D" id="3.40.50.200">
    <property type="entry name" value="Peptidase S8/S53 domain"/>
    <property type="match status" value="1"/>
</dbReference>
<protein>
    <submittedName>
        <fullName evidence="1">Uncharacterized protein</fullName>
    </submittedName>
</protein>
<name>A0A930UT85_9PAST</name>
<evidence type="ECO:0000313" key="1">
    <source>
        <dbReference type="EMBL" id="MBF4102880.1"/>
    </source>
</evidence>